<name>A0AA39ILQ0_9BILA</name>
<dbReference type="SUPFAM" id="SSF57829">
    <property type="entry name" value="Zn-binding ribosomal proteins"/>
    <property type="match status" value="1"/>
</dbReference>
<accession>A0AA39ILQ0</accession>
<dbReference type="AlphaFoldDB" id="A0AA39ILQ0"/>
<evidence type="ECO:0000256" key="4">
    <source>
        <dbReference type="ARBA" id="ARBA00022980"/>
    </source>
</evidence>
<evidence type="ECO:0000259" key="6">
    <source>
        <dbReference type="Pfam" id="PF01712"/>
    </source>
</evidence>
<comment type="caution">
    <text evidence="7">The sequence shown here is derived from an EMBL/GenBank/DDBJ whole genome shotgun (WGS) entry which is preliminary data.</text>
</comment>
<dbReference type="PANTHER" id="PTHR10513:SF24">
    <property type="entry name" value="THYMIDINE KINASE 2, MITOCHONDRIAL"/>
    <property type="match status" value="1"/>
</dbReference>
<dbReference type="PANTHER" id="PTHR10513">
    <property type="entry name" value="DEOXYNUCLEOSIDE KINASE"/>
    <property type="match status" value="1"/>
</dbReference>
<evidence type="ECO:0000313" key="7">
    <source>
        <dbReference type="EMBL" id="KAK0425699.1"/>
    </source>
</evidence>
<keyword evidence="4" id="KW-0689">Ribosomal protein</keyword>
<keyword evidence="5" id="KW-0687">Ribonucleoprotein</keyword>
<dbReference type="HAMAP" id="MF_00371">
    <property type="entry name" value="Ribosomal_eS27"/>
    <property type="match status" value="1"/>
</dbReference>
<reference evidence="7" key="1">
    <citation type="submission" date="2023-06" db="EMBL/GenBank/DDBJ databases">
        <title>Genomic analysis of the entomopathogenic nematode Steinernema hermaphroditum.</title>
        <authorList>
            <person name="Schwarz E.M."/>
            <person name="Heppert J.K."/>
            <person name="Baniya A."/>
            <person name="Schwartz H.T."/>
            <person name="Tan C.-H."/>
            <person name="Antoshechkin I."/>
            <person name="Sternberg P.W."/>
            <person name="Goodrich-Blair H."/>
            <person name="Dillman A.R."/>
        </authorList>
    </citation>
    <scope>NUCLEOTIDE SEQUENCE</scope>
    <source>
        <strain evidence="7">PS9179</strain>
        <tissue evidence="7">Whole animal</tissue>
    </source>
</reference>
<comment type="cofactor">
    <cofactor evidence="1">
        <name>Zn(2+)</name>
        <dbReference type="ChEBI" id="CHEBI:29105"/>
    </cofactor>
</comment>
<proteinExistence type="inferred from homology"/>
<feature type="domain" description="Deoxynucleoside kinase" evidence="6">
    <location>
        <begin position="56"/>
        <end position="234"/>
    </location>
</feature>
<dbReference type="Pfam" id="PF01712">
    <property type="entry name" value="dNK"/>
    <property type="match status" value="1"/>
</dbReference>
<protein>
    <recommendedName>
        <fullName evidence="6">Deoxynucleoside kinase domain-containing protein</fullName>
    </recommendedName>
</protein>
<comment type="similarity">
    <text evidence="2">Belongs to the eukaryotic ribosomal protein eS27 family.</text>
</comment>
<dbReference type="InterPro" id="IPR027417">
    <property type="entry name" value="P-loop_NTPase"/>
</dbReference>
<dbReference type="InterPro" id="IPR031314">
    <property type="entry name" value="DNK_dom"/>
</dbReference>
<organism evidence="7 8">
    <name type="scientific">Steinernema hermaphroditum</name>
    <dbReference type="NCBI Taxonomy" id="289476"/>
    <lineage>
        <taxon>Eukaryota</taxon>
        <taxon>Metazoa</taxon>
        <taxon>Ecdysozoa</taxon>
        <taxon>Nematoda</taxon>
        <taxon>Chromadorea</taxon>
        <taxon>Rhabditida</taxon>
        <taxon>Tylenchina</taxon>
        <taxon>Panagrolaimomorpha</taxon>
        <taxon>Strongyloidoidea</taxon>
        <taxon>Steinernematidae</taxon>
        <taxon>Steinernema</taxon>
    </lineage>
</organism>
<keyword evidence="3" id="KW-0862">Zinc</keyword>
<dbReference type="Gene3D" id="2.20.25.100">
    <property type="entry name" value="Zn-binding ribosomal proteins"/>
    <property type="match status" value="1"/>
</dbReference>
<evidence type="ECO:0000256" key="2">
    <source>
        <dbReference type="ARBA" id="ARBA00010919"/>
    </source>
</evidence>
<evidence type="ECO:0000256" key="1">
    <source>
        <dbReference type="ARBA" id="ARBA00001947"/>
    </source>
</evidence>
<dbReference type="InterPro" id="IPR011332">
    <property type="entry name" value="Ribosomal_zn-bd"/>
</dbReference>
<dbReference type="GO" id="GO:0005739">
    <property type="term" value="C:mitochondrion"/>
    <property type="evidence" value="ECO:0007669"/>
    <property type="project" value="TreeGrafter"/>
</dbReference>
<evidence type="ECO:0000313" key="8">
    <source>
        <dbReference type="Proteomes" id="UP001175271"/>
    </source>
</evidence>
<dbReference type="Gene3D" id="3.40.50.300">
    <property type="entry name" value="P-loop containing nucleotide triphosphate hydrolases"/>
    <property type="match status" value="1"/>
</dbReference>
<keyword evidence="8" id="KW-1185">Reference proteome</keyword>
<dbReference type="GO" id="GO:0006412">
    <property type="term" value="P:translation"/>
    <property type="evidence" value="ECO:0007669"/>
    <property type="project" value="InterPro"/>
</dbReference>
<evidence type="ECO:0000256" key="5">
    <source>
        <dbReference type="ARBA" id="ARBA00023274"/>
    </source>
</evidence>
<sequence length="254" mass="29357">MPLARDLLHPDPVKEKQTHKLKRLVQHPNSFFMDVKCPGCYKITTIFSHAQSVVVCVGCTTILCQPTGANRSVNAIQEPLDTWKSYGGVNPLGLMYADPKTWAFWFQAKVQIDMVLKHCQLKNGVNVMERSIFSARCCFVENMRRQNYLTSEQVSALHANFVRFIDHHSIRPDLFIYLRASPEVCFDRLLTRSRNEEKSVTLEYLRSLHNLHDDWLLNQNKYPVEVVDADSDISSVVELVSHQLREERKQEPRG</sequence>
<dbReference type="SUPFAM" id="SSF52540">
    <property type="entry name" value="P-loop containing nucleoside triphosphate hydrolases"/>
    <property type="match status" value="1"/>
</dbReference>
<dbReference type="InterPro" id="IPR023407">
    <property type="entry name" value="Ribosomal_eS27_Zn-bd_dom_sf"/>
</dbReference>
<dbReference type="Proteomes" id="UP001175271">
    <property type="component" value="Unassembled WGS sequence"/>
</dbReference>
<dbReference type="InterPro" id="IPR000592">
    <property type="entry name" value="Ribosomal_eS27"/>
</dbReference>
<dbReference type="GO" id="GO:0003735">
    <property type="term" value="F:structural constituent of ribosome"/>
    <property type="evidence" value="ECO:0007669"/>
    <property type="project" value="InterPro"/>
</dbReference>
<dbReference type="FunFam" id="2.20.25.100:FF:000001">
    <property type="entry name" value="40S ribosomal protein S27"/>
    <property type="match status" value="1"/>
</dbReference>
<dbReference type="GO" id="GO:0019136">
    <property type="term" value="F:deoxynucleoside kinase activity"/>
    <property type="evidence" value="ECO:0007669"/>
    <property type="project" value="TreeGrafter"/>
</dbReference>
<evidence type="ECO:0000256" key="3">
    <source>
        <dbReference type="ARBA" id="ARBA00022833"/>
    </source>
</evidence>
<gene>
    <name evidence="7" type="ORF">QR680_009326</name>
</gene>
<dbReference type="InterPro" id="IPR050566">
    <property type="entry name" value="Deoxyribonucleoside_kinase"/>
</dbReference>
<dbReference type="GO" id="GO:1990904">
    <property type="term" value="C:ribonucleoprotein complex"/>
    <property type="evidence" value="ECO:0007669"/>
    <property type="project" value="UniProtKB-KW"/>
</dbReference>
<dbReference type="EMBL" id="JAUCMV010000001">
    <property type="protein sequence ID" value="KAK0425699.1"/>
    <property type="molecule type" value="Genomic_DNA"/>
</dbReference>
<dbReference type="GO" id="GO:0005840">
    <property type="term" value="C:ribosome"/>
    <property type="evidence" value="ECO:0007669"/>
    <property type="project" value="UniProtKB-KW"/>
</dbReference>